<evidence type="ECO:0000259" key="9">
    <source>
        <dbReference type="Pfam" id="PF12806"/>
    </source>
</evidence>
<gene>
    <name evidence="10" type="ORF">MFMK1_001981</name>
</gene>
<dbReference type="SUPFAM" id="SSF56645">
    <property type="entry name" value="Acyl-CoA dehydrogenase NM domain-like"/>
    <property type="match status" value="1"/>
</dbReference>
<evidence type="ECO:0000313" key="11">
    <source>
        <dbReference type="Proteomes" id="UP001329915"/>
    </source>
</evidence>
<keyword evidence="4 6" id="KW-0274">FAD</keyword>
<dbReference type="InterPro" id="IPR006091">
    <property type="entry name" value="Acyl-CoA_Oxase/DH_mid-dom"/>
</dbReference>
<evidence type="ECO:0000256" key="1">
    <source>
        <dbReference type="ARBA" id="ARBA00001974"/>
    </source>
</evidence>
<feature type="domain" description="Acyl-CoA oxidase/dehydrogenase middle" evidence="8">
    <location>
        <begin position="162"/>
        <end position="271"/>
    </location>
</feature>
<dbReference type="Proteomes" id="UP001329915">
    <property type="component" value="Chromosome"/>
</dbReference>
<dbReference type="Pfam" id="PF12806">
    <property type="entry name" value="Acyl-CoA_dh_C"/>
    <property type="match status" value="1"/>
</dbReference>
<evidence type="ECO:0000256" key="6">
    <source>
        <dbReference type="RuleBase" id="RU362125"/>
    </source>
</evidence>
<dbReference type="Gene3D" id="2.40.110.10">
    <property type="entry name" value="Butyryl-CoA Dehydrogenase, subunit A, domain 2"/>
    <property type="match status" value="1"/>
</dbReference>
<comment type="similarity">
    <text evidence="2 6">Belongs to the acyl-CoA dehydrogenase family.</text>
</comment>
<dbReference type="KEGG" id="dbc:MFMK1_001981"/>
<dbReference type="Pfam" id="PF00441">
    <property type="entry name" value="Acyl-CoA_dh_1"/>
    <property type="match status" value="1"/>
</dbReference>
<dbReference type="AlphaFoldDB" id="A0AAU0UPK2"/>
<reference evidence="10 11" key="1">
    <citation type="submission" date="2023-04" db="EMBL/GenBank/DDBJ databases">
        <authorList>
            <person name="Hsu D."/>
        </authorList>
    </citation>
    <scope>NUCLEOTIDE SEQUENCE [LARGE SCALE GENOMIC DNA]</scope>
    <source>
        <strain evidence="10 11">MK1</strain>
    </source>
</reference>
<dbReference type="PANTHER" id="PTHR42803:SF1">
    <property type="entry name" value="BROAD-SPECIFICITY LINEAR ACYL-COA DEHYDROGENASE FADE5"/>
    <property type="match status" value="1"/>
</dbReference>
<dbReference type="InterPro" id="IPR052166">
    <property type="entry name" value="Diverse_Acyl-CoA_DH"/>
</dbReference>
<evidence type="ECO:0000256" key="5">
    <source>
        <dbReference type="ARBA" id="ARBA00023002"/>
    </source>
</evidence>
<evidence type="ECO:0000256" key="3">
    <source>
        <dbReference type="ARBA" id="ARBA00022630"/>
    </source>
</evidence>
<dbReference type="InterPro" id="IPR009075">
    <property type="entry name" value="AcylCo_DH/oxidase_C"/>
</dbReference>
<keyword evidence="11" id="KW-1185">Reference proteome</keyword>
<dbReference type="SUPFAM" id="SSF47203">
    <property type="entry name" value="Acyl-CoA dehydrogenase C-terminal domain-like"/>
    <property type="match status" value="1"/>
</dbReference>
<accession>A0AAU0UPK2</accession>
<comment type="cofactor">
    <cofactor evidence="1 6">
        <name>FAD</name>
        <dbReference type="ChEBI" id="CHEBI:57692"/>
    </cofactor>
</comment>
<evidence type="ECO:0000256" key="2">
    <source>
        <dbReference type="ARBA" id="ARBA00009347"/>
    </source>
</evidence>
<dbReference type="InterPro" id="IPR046373">
    <property type="entry name" value="Acyl-CoA_Oxase/DH_mid-dom_sf"/>
</dbReference>
<sequence>MASNFVYDNREQKFIIKEWLDGEKLFGFDAFKDFCSIDDVDMILDQALKVSKEVIAPTNDDGENYPMRLENGKVEVPDSFRSAYAFLNENGWGPSHANPEEVAMPNLLLHMCEEFMGAANYPLMQYIGLTSGSAGLIQAFGDQAVKEMFLPKMFSGDWAGTMCLTETGGGSDVGDLLTKAYPTDDPRVYKIRGTKCFISQGDHELTENIVHLVLARVDGAAPGTKGISLFVVPKYTVNEGGSVGESNDVTTVAIEHKLGMNGSATAMLNFGDNDNCYGILLGNAPDENGRGEGMAQMFQMVNGARMGTGHTALSLAAVAYNNAVEYAKERVQGRPFGQGKKASRVRIIEHEDVRRMLMVQKATIEAMRALIYQTYYYIDIAAHSNDADEKRRAQRRMEVNTPLVKAYCSDTAWQLTAEAIQVYGGYGYSEEYPAARCARDVKILTIWEGTNFIQSLDLLGRKWSMEKGTVFAEWLADIDKFITQHQDNQEFSREINILSTACQSYQEMRNFILKSLQQKPQLMPLYSTRILHSTAMVYCGMILMEQALLAAKQLEQLDAGNSEYNFYKGKVETAKFYLRNIVPKVMMTRDVVLDADTSAIEIPEEAF</sequence>
<evidence type="ECO:0000259" key="7">
    <source>
        <dbReference type="Pfam" id="PF00441"/>
    </source>
</evidence>
<keyword evidence="5 6" id="KW-0560">Oxidoreductase</keyword>
<evidence type="ECO:0000313" key="10">
    <source>
        <dbReference type="EMBL" id="WRO22156.1"/>
    </source>
</evidence>
<dbReference type="Gene3D" id="1.10.540.10">
    <property type="entry name" value="Acyl-CoA dehydrogenase/oxidase, N-terminal domain"/>
    <property type="match status" value="1"/>
</dbReference>
<name>A0AAU0UPK2_9FIRM</name>
<dbReference type="GO" id="GO:0003995">
    <property type="term" value="F:acyl-CoA dehydrogenase activity"/>
    <property type="evidence" value="ECO:0007669"/>
    <property type="project" value="InterPro"/>
</dbReference>
<evidence type="ECO:0000259" key="8">
    <source>
        <dbReference type="Pfam" id="PF02770"/>
    </source>
</evidence>
<dbReference type="PROSITE" id="PS00073">
    <property type="entry name" value="ACYL_COA_DH_2"/>
    <property type="match status" value="1"/>
</dbReference>
<dbReference type="InterPro" id="IPR037069">
    <property type="entry name" value="AcylCoA_DH/ox_N_sf"/>
</dbReference>
<organism evidence="10 11">
    <name type="scientific">Metallumcola ferriviriculae</name>
    <dbReference type="NCBI Taxonomy" id="3039180"/>
    <lineage>
        <taxon>Bacteria</taxon>
        <taxon>Bacillati</taxon>
        <taxon>Bacillota</taxon>
        <taxon>Clostridia</taxon>
        <taxon>Neomoorellales</taxon>
        <taxon>Desulfitibacteraceae</taxon>
        <taxon>Metallumcola</taxon>
    </lineage>
</organism>
<dbReference type="RefSeq" id="WP_366921576.1">
    <property type="nucleotide sequence ID" value="NZ_CP121694.1"/>
</dbReference>
<dbReference type="EMBL" id="CP121694">
    <property type="protein sequence ID" value="WRO22156.1"/>
    <property type="molecule type" value="Genomic_DNA"/>
</dbReference>
<evidence type="ECO:0000256" key="4">
    <source>
        <dbReference type="ARBA" id="ARBA00022827"/>
    </source>
</evidence>
<dbReference type="InterPro" id="IPR006089">
    <property type="entry name" value="Acyl-CoA_DH_CS"/>
</dbReference>
<proteinExistence type="inferred from homology"/>
<protein>
    <submittedName>
        <fullName evidence="10">Acyl-CoA dehydrogenase</fullName>
    </submittedName>
</protein>
<dbReference type="InterPro" id="IPR009100">
    <property type="entry name" value="AcylCoA_DH/oxidase_NM_dom_sf"/>
</dbReference>
<dbReference type="Pfam" id="PF02770">
    <property type="entry name" value="Acyl-CoA_dh_M"/>
    <property type="match status" value="1"/>
</dbReference>
<feature type="domain" description="Acyl-CoA dehydrogenase/oxidase C-terminal" evidence="7">
    <location>
        <begin position="291"/>
        <end position="455"/>
    </location>
</feature>
<dbReference type="InterPro" id="IPR025878">
    <property type="entry name" value="Acyl-CoA_dh-like_C_dom"/>
</dbReference>
<dbReference type="GO" id="GO:0050660">
    <property type="term" value="F:flavin adenine dinucleotide binding"/>
    <property type="evidence" value="ECO:0007669"/>
    <property type="project" value="InterPro"/>
</dbReference>
<dbReference type="PANTHER" id="PTHR42803">
    <property type="entry name" value="ACYL-COA DEHYDROGENASE"/>
    <property type="match status" value="1"/>
</dbReference>
<dbReference type="Gene3D" id="1.20.140.10">
    <property type="entry name" value="Butyryl-CoA Dehydrogenase, subunit A, domain 3"/>
    <property type="match status" value="1"/>
</dbReference>
<dbReference type="GO" id="GO:0005886">
    <property type="term" value="C:plasma membrane"/>
    <property type="evidence" value="ECO:0007669"/>
    <property type="project" value="TreeGrafter"/>
</dbReference>
<feature type="domain" description="Acetyl-CoA dehydrogenase-like C-terminal" evidence="9">
    <location>
        <begin position="474"/>
        <end position="603"/>
    </location>
</feature>
<keyword evidence="3 6" id="KW-0285">Flavoprotein</keyword>
<dbReference type="InterPro" id="IPR036250">
    <property type="entry name" value="AcylCo_DH-like_C"/>
</dbReference>